<dbReference type="EMBL" id="BAABJQ010000021">
    <property type="protein sequence ID" value="GAA5194360.1"/>
    <property type="molecule type" value="Genomic_DNA"/>
</dbReference>
<dbReference type="RefSeq" id="WP_345635018.1">
    <property type="nucleotide sequence ID" value="NZ_BAABJQ010000021.1"/>
</dbReference>
<feature type="region of interest" description="Disordered" evidence="1">
    <location>
        <begin position="101"/>
        <end position="121"/>
    </location>
</feature>
<evidence type="ECO:0000313" key="2">
    <source>
        <dbReference type="EMBL" id="GAA5194360.1"/>
    </source>
</evidence>
<organism evidence="2 3">
    <name type="scientific">Rugosimonospora acidiphila</name>
    <dbReference type="NCBI Taxonomy" id="556531"/>
    <lineage>
        <taxon>Bacteria</taxon>
        <taxon>Bacillati</taxon>
        <taxon>Actinomycetota</taxon>
        <taxon>Actinomycetes</taxon>
        <taxon>Micromonosporales</taxon>
        <taxon>Micromonosporaceae</taxon>
        <taxon>Rugosimonospora</taxon>
    </lineage>
</organism>
<proteinExistence type="predicted"/>
<name>A0ABP9SG71_9ACTN</name>
<evidence type="ECO:0000256" key="1">
    <source>
        <dbReference type="SAM" id="MobiDB-lite"/>
    </source>
</evidence>
<gene>
    <name evidence="2" type="ORF">GCM10023322_58530</name>
</gene>
<reference evidence="3" key="1">
    <citation type="journal article" date="2019" name="Int. J. Syst. Evol. Microbiol.">
        <title>The Global Catalogue of Microorganisms (GCM) 10K type strain sequencing project: providing services to taxonomists for standard genome sequencing and annotation.</title>
        <authorList>
            <consortium name="The Broad Institute Genomics Platform"/>
            <consortium name="The Broad Institute Genome Sequencing Center for Infectious Disease"/>
            <person name="Wu L."/>
            <person name="Ma J."/>
        </authorList>
    </citation>
    <scope>NUCLEOTIDE SEQUENCE [LARGE SCALE GENOMIC DNA]</scope>
    <source>
        <strain evidence="3">JCM 18304</strain>
    </source>
</reference>
<dbReference type="Proteomes" id="UP001501570">
    <property type="component" value="Unassembled WGS sequence"/>
</dbReference>
<accession>A0ABP9SG71</accession>
<sequence>MFGRRAKPPVVRLGGHATVLAVGGSTAQTQQDAVSARVRVRVELDGGGGYEVSTAWSVAIGQLARLKEGLRLRVDVEADRPQAVHPRDGWAHFDVVKAPREPKLRQLADGDNDPPDPTPAG</sequence>
<protein>
    <submittedName>
        <fullName evidence="2">Uncharacterized protein</fullName>
    </submittedName>
</protein>
<keyword evidence="3" id="KW-1185">Reference proteome</keyword>
<comment type="caution">
    <text evidence="2">The sequence shown here is derived from an EMBL/GenBank/DDBJ whole genome shotgun (WGS) entry which is preliminary data.</text>
</comment>
<evidence type="ECO:0000313" key="3">
    <source>
        <dbReference type="Proteomes" id="UP001501570"/>
    </source>
</evidence>